<feature type="compositionally biased region" description="Low complexity" evidence="5">
    <location>
        <begin position="1292"/>
        <end position="1310"/>
    </location>
</feature>
<feature type="region of interest" description="Disordered" evidence="5">
    <location>
        <begin position="1689"/>
        <end position="1773"/>
    </location>
</feature>
<feature type="compositionally biased region" description="Low complexity" evidence="5">
    <location>
        <begin position="1206"/>
        <end position="1222"/>
    </location>
</feature>
<feature type="region of interest" description="Disordered" evidence="5">
    <location>
        <begin position="971"/>
        <end position="1348"/>
    </location>
</feature>
<dbReference type="InterPro" id="IPR039462">
    <property type="entry name" value="Nup159/Nup146_N"/>
</dbReference>
<feature type="compositionally biased region" description="Low complexity" evidence="5">
    <location>
        <begin position="669"/>
        <end position="689"/>
    </location>
</feature>
<feature type="compositionally biased region" description="Low complexity" evidence="5">
    <location>
        <begin position="1273"/>
        <end position="1283"/>
    </location>
</feature>
<sequence>MNVWPIRPQPKPGVTTLENESTEKDASNFLSFRLLNKRARVRLSPGGHDLKPLPGKAQLLVVANSKGWFGAVTRTSSGEHQIIFSPLSDLRAAFASSEHNEDNEISLSPKRTLSLSSAHPDFMVLAANDSRLALSLLGGPVLVFDTAQLFTEGNDQVTPIHQFAPTVPTPVRQIVANPGDIAELVAVLRAPDDKSESQLVDILDVVKLQSAGGWKWLGTPETTPTALSWSPKGKQIAVGLENGDILTFSPTSTAQVKSKIPKAPASRQPSVFHAAWLTNPAFHVVYAPPGARLPTDTEQSHYIVSMDTKSNSLTTTKLATPCYPFPGNRPPSTFMLVLRNWEPTKFLMVMGDSGSSDVGVIACMSDPLSPAQERWYNLTMDENATATMPLDQDLNETVMVGLELDTTNTDAFHSTSPSGEAFEVPPPPIVYVYCNDGTMQAWFLVNAGAPAYSGMLSSGAISATPSSSSISAPALQTRDVSITMGSATQPNTPTVTGFGQAPPAQSAFGQSSTQPAFGQPSGFAGFANNKPSAFGQTSSFGQTGFGFGAGSAPTPSAPAIEATPSNDMSVTSEADDALGGLSLGGTSSTPKGTEEKKPSIFGTFGQPSTNNDQSSAFSSAGGAFSGLKSSTSGFGAFSQGTSSFLSTPSASSSDAIKPASGFGAFSNVGSQSSASAPSASTETAKPSSAFGSSGFATKPASAFGQSGFGQPSSFGNAPATTPSNNNAFGSGSTGAGFAAFAGRGTGSFSPALKQSDSPSTTTSVFGSAGSAGSTATSAFGSSSTGATSVFGNPLQNQSENTLQLPEKPATPPASSVLASPPSSPHMTEKDLASPSKPAPSGGAFGGLKATPSSFIKPGQGFGLAATSDSPFMQPKKPVEGFTALSQPGLATPSTPAKPSPAFGAPSPLGAGKSVFGQSTFGSAATPVSTPKPAAPTTPIVASTGAFSAFSGGSGGFGAFAGAAKPFSALLREGKEDSPAPKPVSVFGTPQKSTPTSPDEGPKTPPLTESADTSGNQEPLKLSDLTKEPSLGSLSLSSTSRDSSFVDVARAVEEETPRSPEPESDADDDAVSFLSEDFEEGEGEEVPSEGAADEEGEEEEGDEKGEEEEEEEEEEDGDPVPRTSTPVQPSTPTPAVRSPSATPKAAAPAIKSSPPPESPATPSKDQMPSLFKTPSHVGKDPPPHFAAPAPVTPATPSTPFSLGIGKPSTRPARSSPLARAAATPDEEVGNAPKIPAPIFGAKQSPAESPASEGVGSHPKASALSNIFGPPAPAPTVAAGFLTPKPALPPPTPGFLNLPPGPLFSTPSSSKPATPPPATAAGGLFGASKPTTPPVPSPTTPTTPAPKAPTFENEMQAEYARLFAMMAREIVELRKYSETVRQETAALKAPVSMKPGAIVFDDIGRLNEKFVAVESEVVELKARKKSYNQAIRELEGGLLKATTKREEIVRFSKASKDPEFAKAVRIRSLGPEYAETQSQLRRNIKAARDRVETLEDHIRTAKKRMKEYKTGKAAFRHPPLEAIHRTYDNIDDALDQEAADIADIADRIAQLRLEKKVRARRLPSDVSHQREVTPDVAVTTAAALNAERSAQRLKRALLAARKEPLLNKQALEVAAPTLQRLIGPVKKEQPAASTSFLTLPAPGTPVALAPTFAPATPVAPKAEPDFFDLGPLPPVKSEPIDLPEFKLPPLDNAEGWSSHGGRQKSTKWHMKSAQLKKSPSPAKVPSTSGPVSFDWGPLPGIKPKSSLSADVRPEKEKGKTPSMEGSWVLDDFQSK</sequence>
<dbReference type="PANTHER" id="PTHR48125:SF10">
    <property type="entry name" value="OS12G0136300 PROTEIN"/>
    <property type="match status" value="1"/>
</dbReference>
<accession>A0A5C3MYT3</accession>
<evidence type="ECO:0000313" key="7">
    <source>
        <dbReference type="EMBL" id="TFK50032.1"/>
    </source>
</evidence>
<reference evidence="7 8" key="1">
    <citation type="journal article" date="2019" name="Nat. Ecol. Evol.">
        <title>Megaphylogeny resolves global patterns of mushroom evolution.</title>
        <authorList>
            <person name="Varga T."/>
            <person name="Krizsan K."/>
            <person name="Foldi C."/>
            <person name="Dima B."/>
            <person name="Sanchez-Garcia M."/>
            <person name="Sanchez-Ramirez S."/>
            <person name="Szollosi G.J."/>
            <person name="Szarkandi J.G."/>
            <person name="Papp V."/>
            <person name="Albert L."/>
            <person name="Andreopoulos W."/>
            <person name="Angelini C."/>
            <person name="Antonin V."/>
            <person name="Barry K.W."/>
            <person name="Bougher N.L."/>
            <person name="Buchanan P."/>
            <person name="Buyck B."/>
            <person name="Bense V."/>
            <person name="Catcheside P."/>
            <person name="Chovatia M."/>
            <person name="Cooper J."/>
            <person name="Damon W."/>
            <person name="Desjardin D."/>
            <person name="Finy P."/>
            <person name="Geml J."/>
            <person name="Haridas S."/>
            <person name="Hughes K."/>
            <person name="Justo A."/>
            <person name="Karasinski D."/>
            <person name="Kautmanova I."/>
            <person name="Kiss B."/>
            <person name="Kocsube S."/>
            <person name="Kotiranta H."/>
            <person name="LaButti K.M."/>
            <person name="Lechner B.E."/>
            <person name="Liimatainen K."/>
            <person name="Lipzen A."/>
            <person name="Lukacs Z."/>
            <person name="Mihaltcheva S."/>
            <person name="Morgado L.N."/>
            <person name="Niskanen T."/>
            <person name="Noordeloos M.E."/>
            <person name="Ohm R.A."/>
            <person name="Ortiz-Santana B."/>
            <person name="Ovrebo C."/>
            <person name="Racz N."/>
            <person name="Riley R."/>
            <person name="Savchenko A."/>
            <person name="Shiryaev A."/>
            <person name="Soop K."/>
            <person name="Spirin V."/>
            <person name="Szebenyi C."/>
            <person name="Tomsovsky M."/>
            <person name="Tulloss R.E."/>
            <person name="Uehling J."/>
            <person name="Grigoriev I.V."/>
            <person name="Vagvolgyi C."/>
            <person name="Papp T."/>
            <person name="Martin F.M."/>
            <person name="Miettinen O."/>
            <person name="Hibbett D.S."/>
            <person name="Nagy L.G."/>
        </authorList>
    </citation>
    <scope>NUCLEOTIDE SEQUENCE [LARGE SCALE GENOMIC DNA]</scope>
    <source>
        <strain evidence="7 8">OMC1185</strain>
    </source>
</reference>
<feature type="compositionally biased region" description="Low complexity" evidence="5">
    <location>
        <begin position="890"/>
        <end position="901"/>
    </location>
</feature>
<dbReference type="STRING" id="5364.A0A5C3MYT3"/>
<evidence type="ECO:0000256" key="1">
    <source>
        <dbReference type="ARBA" id="ARBA00004123"/>
    </source>
</evidence>
<feature type="compositionally biased region" description="Polar residues" evidence="5">
    <location>
        <begin position="915"/>
        <end position="928"/>
    </location>
</feature>
<feature type="compositionally biased region" description="Low complexity" evidence="5">
    <location>
        <begin position="1185"/>
        <end position="1198"/>
    </location>
</feature>
<evidence type="ECO:0000256" key="3">
    <source>
        <dbReference type="ARBA" id="ARBA00023242"/>
    </source>
</evidence>
<evidence type="ECO:0000313" key="8">
    <source>
        <dbReference type="Proteomes" id="UP000305948"/>
    </source>
</evidence>
<feature type="domain" description="Nucleoporin Nup159/Nup146 N-terminal" evidence="6">
    <location>
        <begin position="56"/>
        <end position="438"/>
    </location>
</feature>
<feature type="compositionally biased region" description="Low complexity" evidence="5">
    <location>
        <begin position="550"/>
        <end position="559"/>
    </location>
</feature>
<keyword evidence="8" id="KW-1185">Reference proteome</keyword>
<evidence type="ECO:0000256" key="4">
    <source>
        <dbReference type="SAM" id="Coils"/>
    </source>
</evidence>
<dbReference type="SUPFAM" id="SSF117289">
    <property type="entry name" value="Nucleoporin domain"/>
    <property type="match status" value="1"/>
</dbReference>
<organism evidence="7 8">
    <name type="scientific">Heliocybe sulcata</name>
    <dbReference type="NCBI Taxonomy" id="5364"/>
    <lineage>
        <taxon>Eukaryota</taxon>
        <taxon>Fungi</taxon>
        <taxon>Dikarya</taxon>
        <taxon>Basidiomycota</taxon>
        <taxon>Agaricomycotina</taxon>
        <taxon>Agaricomycetes</taxon>
        <taxon>Gloeophyllales</taxon>
        <taxon>Gloeophyllaceae</taxon>
        <taxon>Heliocybe</taxon>
    </lineage>
</organism>
<evidence type="ECO:0000259" key="6">
    <source>
        <dbReference type="Pfam" id="PF16755"/>
    </source>
</evidence>
<dbReference type="Gene3D" id="2.130.10.10">
    <property type="entry name" value="YVTN repeat-like/Quinoprotein amine dehydrogenase"/>
    <property type="match status" value="1"/>
</dbReference>
<feature type="region of interest" description="Disordered" evidence="5">
    <location>
        <begin position="1"/>
        <end position="22"/>
    </location>
</feature>
<protein>
    <recommendedName>
        <fullName evidence="6">Nucleoporin Nup159/Nup146 N-terminal domain-containing protein</fullName>
    </recommendedName>
</protein>
<feature type="region of interest" description="Disordered" evidence="5">
    <location>
        <begin position="669"/>
        <end position="935"/>
    </location>
</feature>
<feature type="compositionally biased region" description="Polar residues" evidence="5">
    <location>
        <begin position="987"/>
        <end position="996"/>
    </location>
</feature>
<feature type="compositionally biased region" description="Polar residues" evidence="5">
    <location>
        <begin position="563"/>
        <end position="572"/>
    </location>
</feature>
<feature type="region of interest" description="Disordered" evidence="5">
    <location>
        <begin position="545"/>
        <end position="620"/>
    </location>
</feature>
<comment type="subcellular location">
    <subcellularLocation>
        <location evidence="1">Nucleus</location>
    </subcellularLocation>
</comment>
<dbReference type="GO" id="GO:0005634">
    <property type="term" value="C:nucleus"/>
    <property type="evidence" value="ECO:0007669"/>
    <property type="project" value="UniProtKB-SubCell"/>
</dbReference>
<feature type="coiled-coil region" evidence="4">
    <location>
        <begin position="1475"/>
        <end position="1552"/>
    </location>
</feature>
<evidence type="ECO:0000256" key="2">
    <source>
        <dbReference type="ARBA" id="ARBA00022448"/>
    </source>
</evidence>
<feature type="compositionally biased region" description="Low complexity" evidence="5">
    <location>
        <begin position="578"/>
        <end position="591"/>
    </location>
</feature>
<dbReference type="Proteomes" id="UP000305948">
    <property type="component" value="Unassembled WGS sequence"/>
</dbReference>
<dbReference type="PANTHER" id="PTHR48125">
    <property type="entry name" value="LP07818P1"/>
    <property type="match status" value="1"/>
</dbReference>
<proteinExistence type="predicted"/>
<gene>
    <name evidence="7" type="ORF">OE88DRAFT_308545</name>
</gene>
<feature type="compositionally biased region" description="Basic residues" evidence="5">
    <location>
        <begin position="1699"/>
        <end position="1708"/>
    </location>
</feature>
<evidence type="ECO:0000256" key="5">
    <source>
        <dbReference type="SAM" id="MobiDB-lite"/>
    </source>
</evidence>
<name>A0A5C3MYT3_9AGAM</name>
<feature type="coiled-coil region" evidence="4">
    <location>
        <begin position="1401"/>
        <end position="1435"/>
    </location>
</feature>
<feature type="compositionally biased region" description="Low complexity" evidence="5">
    <location>
        <begin position="759"/>
        <end position="791"/>
    </location>
</feature>
<dbReference type="OrthoDB" id="248320at2759"/>
<feature type="compositionally biased region" description="Low complexity" evidence="5">
    <location>
        <begin position="1119"/>
        <end position="1151"/>
    </location>
</feature>
<feature type="compositionally biased region" description="Low complexity" evidence="5">
    <location>
        <begin position="701"/>
        <end position="749"/>
    </location>
</feature>
<dbReference type="EMBL" id="ML213514">
    <property type="protein sequence ID" value="TFK50032.1"/>
    <property type="molecule type" value="Genomic_DNA"/>
</dbReference>
<keyword evidence="4" id="KW-0175">Coiled coil</keyword>
<dbReference type="InterPro" id="IPR015943">
    <property type="entry name" value="WD40/YVTN_repeat-like_dom_sf"/>
</dbReference>
<keyword evidence="3" id="KW-0539">Nucleus</keyword>
<feature type="compositionally biased region" description="Acidic residues" evidence="5">
    <location>
        <begin position="1061"/>
        <end position="1117"/>
    </location>
</feature>
<dbReference type="Pfam" id="PF16755">
    <property type="entry name" value="Beta-prop_NUP159_NUP214"/>
    <property type="match status" value="1"/>
</dbReference>
<feature type="compositionally biased region" description="Low complexity" evidence="5">
    <location>
        <begin position="1029"/>
        <end position="1042"/>
    </location>
</feature>
<feature type="compositionally biased region" description="Polar residues" evidence="5">
    <location>
        <begin position="793"/>
        <end position="803"/>
    </location>
</feature>
<feature type="compositionally biased region" description="Pro residues" evidence="5">
    <location>
        <begin position="1329"/>
        <end position="1345"/>
    </location>
</feature>
<keyword evidence="2" id="KW-0813">Transport</keyword>
<feature type="compositionally biased region" description="Basic and acidic residues" evidence="5">
    <location>
        <begin position="1049"/>
        <end position="1060"/>
    </location>
</feature>